<evidence type="ECO:0000256" key="3">
    <source>
        <dbReference type="ARBA" id="ARBA00022448"/>
    </source>
</evidence>
<evidence type="ECO:0000259" key="14">
    <source>
        <dbReference type="Pfam" id="PF01292"/>
    </source>
</evidence>
<dbReference type="Proteomes" id="UP000885750">
    <property type="component" value="Unassembled WGS sequence"/>
</dbReference>
<dbReference type="PANTHER" id="PTHR30529:SF1">
    <property type="entry name" value="CYTOCHROME B561 HOMOLOG 2"/>
    <property type="match status" value="1"/>
</dbReference>
<dbReference type="Pfam" id="PF01292">
    <property type="entry name" value="Ni_hydr_CYTB"/>
    <property type="match status" value="1"/>
</dbReference>
<evidence type="ECO:0000256" key="7">
    <source>
        <dbReference type="ARBA" id="ARBA00022723"/>
    </source>
</evidence>
<organism evidence="15">
    <name type="scientific">Leucothrix mucor</name>
    <dbReference type="NCBI Taxonomy" id="45248"/>
    <lineage>
        <taxon>Bacteria</taxon>
        <taxon>Pseudomonadati</taxon>
        <taxon>Pseudomonadota</taxon>
        <taxon>Gammaproteobacteria</taxon>
        <taxon>Thiotrichales</taxon>
        <taxon>Thiotrichaceae</taxon>
        <taxon>Leucothrix</taxon>
    </lineage>
</organism>
<keyword evidence="6 13" id="KW-0812">Transmembrane</keyword>
<keyword evidence="9 13" id="KW-1133">Transmembrane helix</keyword>
<dbReference type="InterPro" id="IPR011577">
    <property type="entry name" value="Cyt_b561_bac/Ni-Hgenase"/>
</dbReference>
<dbReference type="GO" id="GO:0009055">
    <property type="term" value="F:electron transfer activity"/>
    <property type="evidence" value="ECO:0007669"/>
    <property type="project" value="InterPro"/>
</dbReference>
<gene>
    <name evidence="15" type="ORF">ENJ51_06380</name>
</gene>
<comment type="subcellular location">
    <subcellularLocation>
        <location evidence="2">Cell membrane</location>
        <topology evidence="2">Multi-pass membrane protein</topology>
    </subcellularLocation>
</comment>
<dbReference type="Gene3D" id="1.20.950.20">
    <property type="entry name" value="Transmembrane di-heme cytochromes, Chain C"/>
    <property type="match status" value="1"/>
</dbReference>
<feature type="transmembrane region" description="Helical" evidence="13">
    <location>
        <begin position="88"/>
        <end position="111"/>
    </location>
</feature>
<evidence type="ECO:0000256" key="1">
    <source>
        <dbReference type="ARBA" id="ARBA00001970"/>
    </source>
</evidence>
<dbReference type="EMBL" id="DRMS01000239">
    <property type="protein sequence ID" value="HFC92422.1"/>
    <property type="molecule type" value="Genomic_DNA"/>
</dbReference>
<proteinExistence type="inferred from homology"/>
<comment type="caution">
    <text evidence="15">The sequence shown here is derived from an EMBL/GenBank/DDBJ whole genome shotgun (WGS) entry which is preliminary data.</text>
</comment>
<protein>
    <submittedName>
        <fullName evidence="15">Cytochrome b</fullName>
    </submittedName>
</protein>
<name>A0A7V2WV76_LEUMU</name>
<keyword evidence="11 13" id="KW-0472">Membrane</keyword>
<feature type="domain" description="Cytochrome b561 bacterial/Ni-hydrogenase" evidence="14">
    <location>
        <begin position="10"/>
        <end position="180"/>
    </location>
</feature>
<evidence type="ECO:0000256" key="12">
    <source>
        <dbReference type="ARBA" id="ARBA00037975"/>
    </source>
</evidence>
<dbReference type="GO" id="GO:0022904">
    <property type="term" value="P:respiratory electron transport chain"/>
    <property type="evidence" value="ECO:0007669"/>
    <property type="project" value="InterPro"/>
</dbReference>
<comment type="similarity">
    <text evidence="12">Belongs to the cytochrome b561 family.</text>
</comment>
<evidence type="ECO:0000256" key="4">
    <source>
        <dbReference type="ARBA" id="ARBA00022475"/>
    </source>
</evidence>
<evidence type="ECO:0000256" key="9">
    <source>
        <dbReference type="ARBA" id="ARBA00022989"/>
    </source>
</evidence>
<evidence type="ECO:0000313" key="15">
    <source>
        <dbReference type="EMBL" id="HFC92422.1"/>
    </source>
</evidence>
<dbReference type="InterPro" id="IPR052168">
    <property type="entry name" value="Cytochrome_b561_oxidase"/>
</dbReference>
<evidence type="ECO:0000256" key="8">
    <source>
        <dbReference type="ARBA" id="ARBA00022982"/>
    </source>
</evidence>
<evidence type="ECO:0000256" key="10">
    <source>
        <dbReference type="ARBA" id="ARBA00023004"/>
    </source>
</evidence>
<keyword evidence="7" id="KW-0479">Metal-binding</keyword>
<keyword evidence="5" id="KW-0349">Heme</keyword>
<keyword evidence="10" id="KW-0408">Iron</keyword>
<evidence type="ECO:0000256" key="5">
    <source>
        <dbReference type="ARBA" id="ARBA00022617"/>
    </source>
</evidence>
<dbReference type="GO" id="GO:0046872">
    <property type="term" value="F:metal ion binding"/>
    <property type="evidence" value="ECO:0007669"/>
    <property type="project" value="UniProtKB-KW"/>
</dbReference>
<feature type="transmembrane region" description="Helical" evidence="13">
    <location>
        <begin position="145"/>
        <end position="165"/>
    </location>
</feature>
<feature type="transmembrane region" description="Helical" evidence="13">
    <location>
        <begin position="12"/>
        <end position="35"/>
    </location>
</feature>
<keyword evidence="4" id="KW-1003">Cell membrane</keyword>
<comment type="cofactor">
    <cofactor evidence="1">
        <name>heme b</name>
        <dbReference type="ChEBI" id="CHEBI:60344"/>
    </cofactor>
</comment>
<dbReference type="InterPro" id="IPR016174">
    <property type="entry name" value="Di-haem_cyt_TM"/>
</dbReference>
<dbReference type="PANTHER" id="PTHR30529">
    <property type="entry name" value="CYTOCHROME B561"/>
    <property type="match status" value="1"/>
</dbReference>
<accession>A0A7V2WV76</accession>
<keyword evidence="3" id="KW-0813">Transport</keyword>
<sequence>MKIKNTKTAYGLITILLHWVMAILLAVLFSMGLYMTSLDYYDSLYHSLPYWHKSFGILAILLLLMRFSWRLKNIKPDDINTQKNYEVLLANFIQNVFYALILLIGITGYLISTAKGKGIEFFYFMEIPAVTQFIDESVVDLVGEIHLTMAILLSFLVLLHASAALKHHFIDRDNTLKRMMKN</sequence>
<keyword evidence="8" id="KW-0249">Electron transport</keyword>
<dbReference type="AlphaFoldDB" id="A0A7V2WV76"/>
<dbReference type="GO" id="GO:0020037">
    <property type="term" value="F:heme binding"/>
    <property type="evidence" value="ECO:0007669"/>
    <property type="project" value="TreeGrafter"/>
</dbReference>
<dbReference type="GO" id="GO:0005886">
    <property type="term" value="C:plasma membrane"/>
    <property type="evidence" value="ECO:0007669"/>
    <property type="project" value="UniProtKB-SubCell"/>
</dbReference>
<evidence type="ECO:0000256" key="11">
    <source>
        <dbReference type="ARBA" id="ARBA00023136"/>
    </source>
</evidence>
<evidence type="ECO:0000256" key="2">
    <source>
        <dbReference type="ARBA" id="ARBA00004651"/>
    </source>
</evidence>
<feature type="transmembrane region" description="Helical" evidence="13">
    <location>
        <begin position="50"/>
        <end position="67"/>
    </location>
</feature>
<reference evidence="15" key="1">
    <citation type="journal article" date="2020" name="mSystems">
        <title>Genome- and Community-Level Interaction Insights into Carbon Utilization and Element Cycling Functions of Hydrothermarchaeota in Hydrothermal Sediment.</title>
        <authorList>
            <person name="Zhou Z."/>
            <person name="Liu Y."/>
            <person name="Xu W."/>
            <person name="Pan J."/>
            <person name="Luo Z.H."/>
            <person name="Li M."/>
        </authorList>
    </citation>
    <scope>NUCLEOTIDE SEQUENCE [LARGE SCALE GENOMIC DNA]</scope>
    <source>
        <strain evidence="15">HyVt-493</strain>
    </source>
</reference>
<evidence type="ECO:0000256" key="13">
    <source>
        <dbReference type="SAM" id="Phobius"/>
    </source>
</evidence>
<dbReference type="SUPFAM" id="SSF81342">
    <property type="entry name" value="Transmembrane di-heme cytochromes"/>
    <property type="match status" value="1"/>
</dbReference>
<evidence type="ECO:0000256" key="6">
    <source>
        <dbReference type="ARBA" id="ARBA00022692"/>
    </source>
</evidence>